<dbReference type="GO" id="GO:0006511">
    <property type="term" value="P:ubiquitin-dependent protein catabolic process"/>
    <property type="evidence" value="ECO:0007669"/>
    <property type="project" value="InterPro"/>
</dbReference>
<feature type="domain" description="SKP1 component POZ" evidence="5">
    <location>
        <begin position="19"/>
        <end position="82"/>
    </location>
</feature>
<dbReference type="InterPro" id="IPR001232">
    <property type="entry name" value="SKP1-like"/>
</dbReference>
<evidence type="ECO:0000256" key="1">
    <source>
        <dbReference type="ARBA" id="ARBA00009993"/>
    </source>
</evidence>
<dbReference type="GO" id="GO:0016567">
    <property type="term" value="P:protein ubiquitination"/>
    <property type="evidence" value="ECO:0007669"/>
    <property type="project" value="UniProtKB-UniPathway"/>
</dbReference>
<gene>
    <name evidence="6" type="ORF">CAEBREN_09622</name>
</gene>
<dbReference type="PANTHER" id="PTHR11165">
    <property type="entry name" value="SKP1"/>
    <property type="match status" value="1"/>
</dbReference>
<evidence type="ECO:0000256" key="3">
    <source>
        <dbReference type="PIRNR" id="PIRNR028729"/>
    </source>
</evidence>
<dbReference type="Pfam" id="PF03931">
    <property type="entry name" value="Skp1_POZ"/>
    <property type="match status" value="1"/>
</dbReference>
<dbReference type="FunFam" id="3.30.710.10:FF:000124">
    <property type="entry name" value="Protein CBG09126"/>
    <property type="match status" value="1"/>
</dbReference>
<dbReference type="AlphaFoldDB" id="G0MZK2"/>
<protein>
    <recommendedName>
        <fullName evidence="3">Skp1-related protein</fullName>
    </recommendedName>
</protein>
<dbReference type="InParanoid" id="G0MZK2"/>
<dbReference type="Pfam" id="PF01466">
    <property type="entry name" value="Skp1"/>
    <property type="match status" value="1"/>
</dbReference>
<keyword evidence="2 3" id="KW-0833">Ubl conjugation pathway</keyword>
<accession>G0MZK2</accession>
<dbReference type="InterPro" id="IPR036296">
    <property type="entry name" value="SKP1-like_dim_sf"/>
</dbReference>
<comment type="function">
    <text evidence="3">Probable essential component of SCF (SKP1-CUL1-F-box protein) E3 ubiquitin-protein ligase complexes, which mediate the ubiquitination and subsequent proteasomal degradation of target proteins. Regulates cell proliferation during embryonic and larval development.</text>
</comment>
<dbReference type="HOGENOM" id="CLU_059252_1_0_1"/>
<evidence type="ECO:0000313" key="7">
    <source>
        <dbReference type="Proteomes" id="UP000008068"/>
    </source>
</evidence>
<dbReference type="Gene3D" id="3.30.710.10">
    <property type="entry name" value="Potassium Channel Kv1.1, Chain A"/>
    <property type="match status" value="1"/>
</dbReference>
<dbReference type="InterPro" id="IPR016072">
    <property type="entry name" value="Skp1_comp_dimer"/>
</dbReference>
<name>G0MZK2_CAEBE</name>
<dbReference type="SMART" id="SM00512">
    <property type="entry name" value="Skp1"/>
    <property type="match status" value="1"/>
</dbReference>
<evidence type="ECO:0000256" key="2">
    <source>
        <dbReference type="ARBA" id="ARBA00022786"/>
    </source>
</evidence>
<dbReference type="InterPro" id="IPR016897">
    <property type="entry name" value="SKP1"/>
</dbReference>
<evidence type="ECO:0000313" key="6">
    <source>
        <dbReference type="EMBL" id="EGT48152.1"/>
    </source>
</evidence>
<dbReference type="PIRSF" id="PIRSF028729">
    <property type="entry name" value="E3_ubiquit_lig_SCF_Skp"/>
    <property type="match status" value="1"/>
</dbReference>
<dbReference type="OMA" id="ICACDYL"/>
<proteinExistence type="inferred from homology"/>
<dbReference type="UniPathway" id="UPA00143"/>
<sequence length="169" mass="18818">MSVESTPVARAINVDSYCKIKSKDNKEFKVSLKAIQQSETLNSLLENMGYTAENADQQPAIPVDNIDGATLELVFKWCEHYKGEPMPKEEDSNPKNVVIEEFDSNLLNIGDMELFDLICACDYLSIRKLLNIACRKVSDMAKGKTAEELRVIFGIPSNEEDEIAAAPAQ</sequence>
<dbReference type="InterPro" id="IPR016073">
    <property type="entry name" value="Skp1_comp_POZ"/>
</dbReference>
<reference evidence="7" key="1">
    <citation type="submission" date="2011-07" db="EMBL/GenBank/DDBJ databases">
        <authorList>
            <consortium name="Caenorhabditis brenneri Sequencing and Analysis Consortium"/>
            <person name="Wilson R.K."/>
        </authorList>
    </citation>
    <scope>NUCLEOTIDE SEQUENCE [LARGE SCALE GENOMIC DNA]</scope>
    <source>
        <strain evidence="7">PB2801</strain>
    </source>
</reference>
<comment type="similarity">
    <text evidence="1 3">Belongs to the SKP1 family.</text>
</comment>
<evidence type="ECO:0000259" key="4">
    <source>
        <dbReference type="Pfam" id="PF01466"/>
    </source>
</evidence>
<feature type="domain" description="SKP1 component dimerisation" evidence="4">
    <location>
        <begin position="128"/>
        <end position="162"/>
    </location>
</feature>
<dbReference type="EMBL" id="GL379822">
    <property type="protein sequence ID" value="EGT48152.1"/>
    <property type="molecule type" value="Genomic_DNA"/>
</dbReference>
<dbReference type="eggNOG" id="KOG1724">
    <property type="taxonomic scope" value="Eukaryota"/>
</dbReference>
<dbReference type="SUPFAM" id="SSF54695">
    <property type="entry name" value="POZ domain"/>
    <property type="match status" value="1"/>
</dbReference>
<evidence type="ECO:0000259" key="5">
    <source>
        <dbReference type="Pfam" id="PF03931"/>
    </source>
</evidence>
<dbReference type="InterPro" id="IPR011333">
    <property type="entry name" value="SKP1/BTB/POZ_sf"/>
</dbReference>
<dbReference type="OrthoDB" id="5867496at2759"/>
<comment type="pathway">
    <text evidence="3">Protein modification; protein ubiquitination.</text>
</comment>
<keyword evidence="7" id="KW-1185">Reference proteome</keyword>
<dbReference type="STRING" id="135651.G0MZK2"/>
<dbReference type="Proteomes" id="UP000008068">
    <property type="component" value="Unassembled WGS sequence"/>
</dbReference>
<dbReference type="SUPFAM" id="SSF81382">
    <property type="entry name" value="Skp1 dimerisation domain-like"/>
    <property type="match status" value="1"/>
</dbReference>
<organism evidence="7">
    <name type="scientific">Caenorhabditis brenneri</name>
    <name type="common">Nematode worm</name>
    <dbReference type="NCBI Taxonomy" id="135651"/>
    <lineage>
        <taxon>Eukaryota</taxon>
        <taxon>Metazoa</taxon>
        <taxon>Ecdysozoa</taxon>
        <taxon>Nematoda</taxon>
        <taxon>Chromadorea</taxon>
        <taxon>Rhabditida</taxon>
        <taxon>Rhabditina</taxon>
        <taxon>Rhabditomorpha</taxon>
        <taxon>Rhabditoidea</taxon>
        <taxon>Rhabditidae</taxon>
        <taxon>Peloderinae</taxon>
        <taxon>Caenorhabditis</taxon>
    </lineage>
</organism>
<dbReference type="CDD" id="cd18322">
    <property type="entry name" value="BTB_POZ_SKP1"/>
    <property type="match status" value="1"/>
</dbReference>